<sequence length="89" mass="9425">MSADVIAVNFAKLSRLPLARILEGSGADTVELLHSIRALAGELKTECEAILALSHTEPHQREFAEAGLSSAETLLRVTSGLPEEAPCLS</sequence>
<protein>
    <submittedName>
        <fullName evidence="1">Uncharacterized protein</fullName>
    </submittedName>
</protein>
<dbReference type="Proteomes" id="UP000606044">
    <property type="component" value="Unassembled WGS sequence"/>
</dbReference>
<reference evidence="1" key="2">
    <citation type="submission" date="2020-09" db="EMBL/GenBank/DDBJ databases">
        <authorList>
            <person name="Sun Q."/>
            <person name="Sedlacek I."/>
        </authorList>
    </citation>
    <scope>NUCLEOTIDE SEQUENCE</scope>
    <source>
        <strain evidence="1">CCM 7897</strain>
    </source>
</reference>
<dbReference type="RefSeq" id="WP_188579363.1">
    <property type="nucleotide sequence ID" value="NZ_BMCT01000003.1"/>
</dbReference>
<gene>
    <name evidence="1" type="ORF">GCM10007301_27230</name>
</gene>
<comment type="caution">
    <text evidence="1">The sequence shown here is derived from an EMBL/GenBank/DDBJ whole genome shotgun (WGS) entry which is preliminary data.</text>
</comment>
<accession>A0A917C2S5</accession>
<dbReference type="AlphaFoldDB" id="A0A917C2S5"/>
<reference evidence="1" key="1">
    <citation type="journal article" date="2014" name="Int. J. Syst. Evol. Microbiol.">
        <title>Complete genome sequence of Corynebacterium casei LMG S-19264T (=DSM 44701T), isolated from a smear-ripened cheese.</title>
        <authorList>
            <consortium name="US DOE Joint Genome Institute (JGI-PGF)"/>
            <person name="Walter F."/>
            <person name="Albersmeier A."/>
            <person name="Kalinowski J."/>
            <person name="Ruckert C."/>
        </authorList>
    </citation>
    <scope>NUCLEOTIDE SEQUENCE</scope>
    <source>
        <strain evidence="1">CCM 7897</strain>
    </source>
</reference>
<evidence type="ECO:0000313" key="1">
    <source>
        <dbReference type="EMBL" id="GGF66109.1"/>
    </source>
</evidence>
<name>A0A917C2S5_9HYPH</name>
<proteinExistence type="predicted"/>
<organism evidence="1 2">
    <name type="scientific">Azorhizobium oxalatiphilum</name>
    <dbReference type="NCBI Taxonomy" id="980631"/>
    <lineage>
        <taxon>Bacteria</taxon>
        <taxon>Pseudomonadati</taxon>
        <taxon>Pseudomonadota</taxon>
        <taxon>Alphaproteobacteria</taxon>
        <taxon>Hyphomicrobiales</taxon>
        <taxon>Xanthobacteraceae</taxon>
        <taxon>Azorhizobium</taxon>
    </lineage>
</organism>
<dbReference type="EMBL" id="BMCT01000003">
    <property type="protein sequence ID" value="GGF66109.1"/>
    <property type="molecule type" value="Genomic_DNA"/>
</dbReference>
<evidence type="ECO:0000313" key="2">
    <source>
        <dbReference type="Proteomes" id="UP000606044"/>
    </source>
</evidence>
<keyword evidence="2" id="KW-1185">Reference proteome</keyword>